<keyword evidence="2" id="KW-0028">Amino-acid biosynthesis</keyword>
<dbReference type="Gene3D" id="3.30.360.10">
    <property type="entry name" value="Dihydrodipicolinate Reductase, domain 2"/>
    <property type="match status" value="1"/>
</dbReference>
<dbReference type="InterPro" id="IPR000706">
    <property type="entry name" value="AGPR_type-1"/>
</dbReference>
<dbReference type="GO" id="GO:0003942">
    <property type="term" value="F:N-acetyl-gamma-glutamyl-phosphate reductase activity"/>
    <property type="evidence" value="ECO:0007669"/>
    <property type="project" value="InterPro"/>
</dbReference>
<dbReference type="Gene3D" id="3.40.50.720">
    <property type="entry name" value="NAD(P)-binding Rossmann-like Domain"/>
    <property type="match status" value="1"/>
</dbReference>
<dbReference type="GO" id="GO:0070401">
    <property type="term" value="F:NADP+ binding"/>
    <property type="evidence" value="ECO:0007669"/>
    <property type="project" value="InterPro"/>
</dbReference>
<organism evidence="7">
    <name type="scientific">freshwater metagenome</name>
    <dbReference type="NCBI Taxonomy" id="449393"/>
    <lineage>
        <taxon>unclassified sequences</taxon>
        <taxon>metagenomes</taxon>
        <taxon>ecological metagenomes</taxon>
    </lineage>
</organism>
<dbReference type="EMBL" id="CAEZST010000028">
    <property type="protein sequence ID" value="CAB4551822.1"/>
    <property type="molecule type" value="Genomic_DNA"/>
</dbReference>
<dbReference type="SUPFAM" id="SSF55347">
    <property type="entry name" value="Glyceraldehyde-3-phosphate dehydrogenase-like, C-terminal domain"/>
    <property type="match status" value="1"/>
</dbReference>
<feature type="domain" description="Semialdehyde dehydrogenase NAD-binding" evidence="6">
    <location>
        <begin position="4"/>
        <end position="136"/>
    </location>
</feature>
<dbReference type="PANTHER" id="PTHR32338">
    <property type="entry name" value="N-ACETYL-GAMMA-GLUTAMYL-PHOSPHATE REDUCTASE, CHLOROPLASTIC-RELATED-RELATED"/>
    <property type="match status" value="1"/>
</dbReference>
<comment type="pathway">
    <text evidence="5">Amino-acid biosynthesis.</text>
</comment>
<dbReference type="GO" id="GO:0051287">
    <property type="term" value="F:NAD binding"/>
    <property type="evidence" value="ECO:0007669"/>
    <property type="project" value="InterPro"/>
</dbReference>
<proteinExistence type="inferred from homology"/>
<keyword evidence="3" id="KW-0521">NADP</keyword>
<dbReference type="InterPro" id="IPR036291">
    <property type="entry name" value="NAD(P)-bd_dom_sf"/>
</dbReference>
<dbReference type="InterPro" id="IPR050085">
    <property type="entry name" value="AGPR"/>
</dbReference>
<evidence type="ECO:0000256" key="3">
    <source>
        <dbReference type="ARBA" id="ARBA00022857"/>
    </source>
</evidence>
<dbReference type="HAMAP" id="MF_00150">
    <property type="entry name" value="ArgC_type1"/>
    <property type="match status" value="1"/>
</dbReference>
<reference evidence="7" key="1">
    <citation type="submission" date="2020-05" db="EMBL/GenBank/DDBJ databases">
        <authorList>
            <person name="Chiriac C."/>
            <person name="Salcher M."/>
            <person name="Ghai R."/>
            <person name="Kavagutti S V."/>
        </authorList>
    </citation>
    <scope>NUCLEOTIDE SEQUENCE</scope>
</reference>
<dbReference type="NCBIfam" id="TIGR01850">
    <property type="entry name" value="argC"/>
    <property type="match status" value="1"/>
</dbReference>
<dbReference type="CDD" id="cd23934">
    <property type="entry name" value="AGPR_1_C"/>
    <property type="match status" value="1"/>
</dbReference>
<evidence type="ECO:0000256" key="4">
    <source>
        <dbReference type="ARBA" id="ARBA00023002"/>
    </source>
</evidence>
<dbReference type="InterPro" id="IPR023013">
    <property type="entry name" value="AGPR_AS"/>
</dbReference>
<evidence type="ECO:0000256" key="1">
    <source>
        <dbReference type="ARBA" id="ARBA00022571"/>
    </source>
</evidence>
<dbReference type="SMART" id="SM00859">
    <property type="entry name" value="Semialdhyde_dh"/>
    <property type="match status" value="1"/>
</dbReference>
<keyword evidence="4" id="KW-0560">Oxidoreductase</keyword>
<accession>A0A6J6CJZ7</accession>
<dbReference type="Pfam" id="PF22698">
    <property type="entry name" value="Semialdhyde_dhC_1"/>
    <property type="match status" value="1"/>
</dbReference>
<dbReference type="PROSITE" id="PS01224">
    <property type="entry name" value="ARGC"/>
    <property type="match status" value="1"/>
</dbReference>
<dbReference type="AlphaFoldDB" id="A0A6J6CJZ7"/>
<dbReference type="CDD" id="cd24148">
    <property type="entry name" value="AGPR_1_actinobacAGPR_like"/>
    <property type="match status" value="1"/>
</dbReference>
<dbReference type="InterPro" id="IPR000534">
    <property type="entry name" value="Semialdehyde_DH_NAD-bd"/>
</dbReference>
<sequence>MSLKVAVVGASGYVGGELLRLLAQHPEIEVTTVTAGENAGQKLSMFQPHLGKYSDMNLVETSAQNLAGADVVFLALPHGKSAEIAQQLPEDTLVIDCGADFRLSSPDEWEKYYGSVHAGTWPYGMPELTLTSGGKMRGRLRSVKRIAVPGCNVTAVTLAISPALTAGLVEPNDLVATLSVGTSGAGRSAKAEMSSSEMDGNARAYAVAGSHRHIPEILQNVALAGGQKGSISFTPVLVPISRGIIAVMNAIPTKSFTIETLRQVYEDAYGDEVFVDFLSDDTLPQVKAVVGSNKAQVWVGFDERAARVVFVCVIDNLVKGTAGAAIQSMNLALGFTESLGLSVDGVAP</sequence>
<keyword evidence="1" id="KW-0055">Arginine biosynthesis</keyword>
<dbReference type="PANTHER" id="PTHR32338:SF10">
    <property type="entry name" value="N-ACETYL-GAMMA-GLUTAMYL-PHOSPHATE REDUCTASE, CHLOROPLASTIC-RELATED"/>
    <property type="match status" value="1"/>
</dbReference>
<name>A0A6J6CJZ7_9ZZZZ</name>
<gene>
    <name evidence="7" type="ORF">UFOPK1503_01107</name>
</gene>
<dbReference type="InterPro" id="IPR058924">
    <property type="entry name" value="AGPR_dimerisation_dom"/>
</dbReference>
<protein>
    <submittedName>
        <fullName evidence="7">Unannotated protein</fullName>
    </submittedName>
</protein>
<evidence type="ECO:0000259" key="6">
    <source>
        <dbReference type="SMART" id="SM00859"/>
    </source>
</evidence>
<dbReference type="GO" id="GO:0006526">
    <property type="term" value="P:L-arginine biosynthetic process"/>
    <property type="evidence" value="ECO:0007669"/>
    <property type="project" value="UniProtKB-KW"/>
</dbReference>
<evidence type="ECO:0000313" key="7">
    <source>
        <dbReference type="EMBL" id="CAB4551822.1"/>
    </source>
</evidence>
<evidence type="ECO:0000256" key="5">
    <source>
        <dbReference type="ARBA" id="ARBA00029440"/>
    </source>
</evidence>
<dbReference type="SUPFAM" id="SSF51735">
    <property type="entry name" value="NAD(P)-binding Rossmann-fold domains"/>
    <property type="match status" value="1"/>
</dbReference>
<evidence type="ECO:0000256" key="2">
    <source>
        <dbReference type="ARBA" id="ARBA00022605"/>
    </source>
</evidence>
<dbReference type="Pfam" id="PF01118">
    <property type="entry name" value="Semialdhyde_dh"/>
    <property type="match status" value="1"/>
</dbReference>